<dbReference type="EMBL" id="CP054840">
    <property type="protein sequence ID" value="QKV54888.1"/>
    <property type="molecule type" value="Genomic_DNA"/>
</dbReference>
<feature type="transmembrane region" description="Helical" evidence="2">
    <location>
        <begin position="78"/>
        <end position="98"/>
    </location>
</feature>
<dbReference type="Proteomes" id="UP000509579">
    <property type="component" value="Chromosome"/>
</dbReference>
<protein>
    <submittedName>
        <fullName evidence="3">Uncharacterized protein</fullName>
    </submittedName>
</protein>
<organism evidence="3 4">
    <name type="scientific">Comamonas antarctica</name>
    <dbReference type="NCBI Taxonomy" id="2743470"/>
    <lineage>
        <taxon>Bacteria</taxon>
        <taxon>Pseudomonadati</taxon>
        <taxon>Pseudomonadota</taxon>
        <taxon>Betaproteobacteria</taxon>
        <taxon>Burkholderiales</taxon>
        <taxon>Comamonadaceae</taxon>
        <taxon>Comamonas</taxon>
    </lineage>
</organism>
<feature type="region of interest" description="Disordered" evidence="1">
    <location>
        <begin position="16"/>
        <end position="39"/>
    </location>
</feature>
<keyword evidence="2" id="KW-0472">Membrane</keyword>
<evidence type="ECO:0000256" key="1">
    <source>
        <dbReference type="SAM" id="MobiDB-lite"/>
    </source>
</evidence>
<dbReference type="KEGG" id="aant:HUK68_19415"/>
<dbReference type="RefSeq" id="WP_175505684.1">
    <property type="nucleotide sequence ID" value="NZ_CP054840.1"/>
</dbReference>
<gene>
    <name evidence="3" type="ORF">HUK68_19415</name>
</gene>
<feature type="compositionally biased region" description="Basic and acidic residues" evidence="1">
    <location>
        <begin position="19"/>
        <end position="29"/>
    </location>
</feature>
<name>A0A6N1X7T0_9BURK</name>
<evidence type="ECO:0000313" key="4">
    <source>
        <dbReference type="Proteomes" id="UP000509579"/>
    </source>
</evidence>
<feature type="transmembrane region" description="Helical" evidence="2">
    <location>
        <begin position="105"/>
        <end position="127"/>
    </location>
</feature>
<proteinExistence type="predicted"/>
<keyword evidence="2" id="KW-1133">Transmembrane helix</keyword>
<evidence type="ECO:0000256" key="2">
    <source>
        <dbReference type="SAM" id="Phobius"/>
    </source>
</evidence>
<accession>A0A6N1X7T0</accession>
<keyword evidence="4" id="KW-1185">Reference proteome</keyword>
<evidence type="ECO:0000313" key="3">
    <source>
        <dbReference type="EMBL" id="QKV54888.1"/>
    </source>
</evidence>
<dbReference type="AlphaFoldDB" id="A0A6N1X7T0"/>
<reference evidence="3 4" key="1">
    <citation type="submission" date="2020-06" db="EMBL/GenBank/DDBJ databases">
        <title>Acidovorax antarctica sp. nov., isolated from Corinth ice sheet soil, Antarctic Fields Peninsula.</title>
        <authorList>
            <person name="Xu Q."/>
            <person name="Peng F."/>
        </authorList>
    </citation>
    <scope>NUCLEOTIDE SEQUENCE [LARGE SCALE GENOMIC DNA]</scope>
    <source>
        <strain evidence="3 4">16-35-5</strain>
    </source>
</reference>
<sequence>MQNLICPALDDDGLAARARPADRPSGAHRERSRRPSGALARAGAWVPRASVLGLLPLAGCASASAPSHVFFGAYFPSWLLFSLLWGALAVAVRLVMVLTHSGASWPWPLALCLAAGFLLALGGWRLAMGALP</sequence>
<keyword evidence="2" id="KW-0812">Transmembrane</keyword>